<evidence type="ECO:0000256" key="16">
    <source>
        <dbReference type="ARBA" id="ARBA00022989"/>
    </source>
</evidence>
<evidence type="ECO:0000256" key="26">
    <source>
        <dbReference type="PIRSR" id="PIRSR606689-2"/>
    </source>
</evidence>
<comment type="function">
    <text evidence="23">UDP-N-acetylglucosamine--dolichyl-phosphate N-acetylglucosaminephosphotransferase that operates in the biosynthetic pathway of dolichol-linked oligosaccharides, the glycan precursors employed in protein asparagine (N)-glycosylation. The assembly of dolichol-linked oligosaccharides begins on the cytosolic side of the endoplasmic reticulum membrane and finishes in its lumen. The sequential addition of sugars to dolichol pyrophosphate produces dolichol-linked oligosaccharides containing fourteen sugars, including two GlcNAcs, nine mannoses and three glucoses. Once assembled, the oligosaccharide is transferred from the lipid to nascent proteins by oligosaccharyltransferases. Catalyzes the initial step of dolichol-linked oligosaccharide biosynthesis, transfering GlcNAc-1-P from cytosolic UDP-GlcNAc onto the carrier lipid dolichyl phosphate (P-dolichol), yielding GlcNAc-P-P-dolichol embedded in the cytoplasmic leaflet of the endoplasmic reticulum membrane.</text>
</comment>
<evidence type="ECO:0000313" key="30">
    <source>
        <dbReference type="EMBL" id="TIB07791.1"/>
    </source>
</evidence>
<dbReference type="GO" id="GO:0005525">
    <property type="term" value="F:GTP binding"/>
    <property type="evidence" value="ECO:0007669"/>
    <property type="project" value="UniProtKB-KW"/>
</dbReference>
<evidence type="ECO:0000256" key="11">
    <source>
        <dbReference type="ARBA" id="ARBA00022707"/>
    </source>
</evidence>
<dbReference type="PANTHER" id="PTHR10571:SF0">
    <property type="entry name" value="UDP-N-ACETYLGLUCOSAMINE--DOLICHYL-PHOSPHATE N-ACETYLGLUCOSAMINEPHOSPHOTRANSFERASE"/>
    <property type="match status" value="1"/>
</dbReference>
<evidence type="ECO:0000256" key="2">
    <source>
        <dbReference type="ARBA" id="ARBA00004477"/>
    </source>
</evidence>
<dbReference type="GO" id="GO:0016757">
    <property type="term" value="F:glycosyltransferase activity"/>
    <property type="evidence" value="ECO:0007669"/>
    <property type="project" value="UniProtKB-KW"/>
</dbReference>
<feature type="compositionally biased region" description="Polar residues" evidence="27">
    <location>
        <begin position="917"/>
        <end position="934"/>
    </location>
</feature>
<gene>
    <name evidence="30" type="ORF">E3P90_03919</name>
</gene>
<evidence type="ECO:0000256" key="20">
    <source>
        <dbReference type="ARBA" id="ARBA00026198"/>
    </source>
</evidence>
<dbReference type="EC" id="2.7.8.15" evidence="6"/>
<keyword evidence="9" id="KW-0808">Transferase</keyword>
<dbReference type="GO" id="GO:0005789">
    <property type="term" value="C:endoplasmic reticulum membrane"/>
    <property type="evidence" value="ECO:0007669"/>
    <property type="project" value="UniProtKB-SubCell"/>
</dbReference>
<dbReference type="SMART" id="SM00178">
    <property type="entry name" value="SAR"/>
    <property type="match status" value="1"/>
</dbReference>
<evidence type="ECO:0000256" key="23">
    <source>
        <dbReference type="ARBA" id="ARBA00044717"/>
    </source>
</evidence>
<evidence type="ECO:0000256" key="28">
    <source>
        <dbReference type="SAM" id="Phobius"/>
    </source>
</evidence>
<feature type="binding site" evidence="26">
    <location>
        <position position="759"/>
    </location>
    <ligand>
        <name>Mg(2+)</name>
        <dbReference type="ChEBI" id="CHEBI:18420"/>
    </ligand>
</feature>
<evidence type="ECO:0000256" key="24">
    <source>
        <dbReference type="ARBA" id="ARBA00045078"/>
    </source>
</evidence>
<comment type="catalytic activity">
    <reaction evidence="24">
        <text>a di-trans,poly-cis-dolichyl phosphate + UDP-N-acetyl-alpha-D-glucosamine = an N-acetyl-alpha-D-glucosaminyl-diphospho-di-trans,poly-cis-dolichol + UMP</text>
        <dbReference type="Rhea" id="RHEA:13289"/>
        <dbReference type="Rhea" id="RHEA-COMP:19498"/>
        <dbReference type="Rhea" id="RHEA-COMP:19507"/>
        <dbReference type="ChEBI" id="CHEBI:57683"/>
        <dbReference type="ChEBI" id="CHEBI:57705"/>
        <dbReference type="ChEBI" id="CHEBI:57865"/>
        <dbReference type="ChEBI" id="CHEBI:58427"/>
        <dbReference type="EC" id="2.7.8.15"/>
    </reaction>
    <physiologicalReaction direction="left-to-right" evidence="24">
        <dbReference type="Rhea" id="RHEA:13290"/>
    </physiologicalReaction>
</comment>
<keyword evidence="15 26" id="KW-0460">Magnesium</keyword>
<dbReference type="InterPro" id="IPR005225">
    <property type="entry name" value="Small_GTP-bd"/>
</dbReference>
<feature type="transmembrane region" description="Helical" evidence="28">
    <location>
        <begin position="118"/>
        <end position="139"/>
    </location>
</feature>
<feature type="transmembrane region" description="Helical" evidence="28">
    <location>
        <begin position="394"/>
        <end position="416"/>
    </location>
</feature>
<feature type="transmembrane region" description="Helical" evidence="28">
    <location>
        <begin position="240"/>
        <end position="259"/>
    </location>
</feature>
<dbReference type="EMBL" id="SPOF01000076">
    <property type="protein sequence ID" value="TIB07791.1"/>
    <property type="molecule type" value="Genomic_DNA"/>
</dbReference>
<dbReference type="SMART" id="SM00014">
    <property type="entry name" value="acidPPc"/>
    <property type="match status" value="1"/>
</dbReference>
<dbReference type="InterPro" id="IPR000715">
    <property type="entry name" value="Glycosyl_transferase_4"/>
</dbReference>
<evidence type="ECO:0000256" key="6">
    <source>
        <dbReference type="ARBA" id="ARBA00013225"/>
    </source>
</evidence>
<keyword evidence="11" id="KW-0519">Myristate</keyword>
<dbReference type="NCBIfam" id="TIGR00231">
    <property type="entry name" value="small_GTP"/>
    <property type="match status" value="1"/>
</dbReference>
<sequence>MPAVVMAIVAFCSSITLIPLSSHCLARVGLRGRDLLKPYKQLVPESLGIVPACVLIVLLFLFTPVFFANHLKTHASNLQPQFPHHKLSTYLSALLSLQTATLLGFLDDLFDIRWRYKLPIPLIASIPMLVVYFAEGGITDVVIPLPLRQLLGRVVHLGPLYYIYMAMLSTFCTNSINILAGINGIEVAQAVVIAGSVAINDLLHLPLSHGFVSHLPQFAAHWSSTALVGPTTQEQAERHLFSLCFMLPLIGASLGLLYHNWYPARVFPGDTYCYFAGMAFAIVAVLGHFSKTLLLFFLPQVINFGLSTPQLFGLMACPRHRVPRYVHGTGVLEPSRAYFDKPPAFYVSVPLRVLSAVGVVQLEVGGNGRITCSTNLTLLNAFLCLFGKMSERQLASVTVVFQVACSVLAFAVRYGLAGIRMRVASRGTRVSRGCASEEKKRTANTATEYVTSRWKFGVSYAMDWVICAALLGLLYIINNVHGYWREFDLNDASIRHSHTEDERVPLWLLGILIGLVPIVAKILLSTQWYRSYTDLHHALLGFLLTAGLTLSTTTAVKVLVGRPRPDLIARCQPRSGASNADVGLATADVCTQTDFELLQDGFRSFPSGHSSTSFALLGYLSFYLAGKMQVFDTKGHTVKSWICWAPWIGAVLIAVSRTMDYRHHATDIIAGGVIGTFFAYVCYRQYYPHLGNAMCHKPHNTRYMYPPIDAATNPTQNPRTLWDFFQTTLMGLLSIIRKQRYKSREMRFLFLGLDNAGKTTIMKRVNGEDITSISPTLGFNIKTFIHRGYTLNVWDVGGQRTLRPYWRNYFEQNDAVVWVVDSSDTLRMDDCRNELFDLLSEDRLAGTTILIFANKVDIHGAMSVDDIRSALQLDSIKSHTWRIQPCSAVTGENLLQGLDWAVGDCSKRLYYSSQPDFTESSGDLTKNTQDTQETPPKLFG</sequence>
<evidence type="ECO:0000256" key="10">
    <source>
        <dbReference type="ARBA" id="ARBA00022692"/>
    </source>
</evidence>
<evidence type="ECO:0000256" key="12">
    <source>
        <dbReference type="ARBA" id="ARBA00022723"/>
    </source>
</evidence>
<dbReference type="UniPathway" id="UPA00378"/>
<dbReference type="InterPro" id="IPR033895">
    <property type="entry name" value="GPT"/>
</dbReference>
<dbReference type="PRINTS" id="PR00328">
    <property type="entry name" value="SAR1GTPBP"/>
</dbReference>
<evidence type="ECO:0000256" key="9">
    <source>
        <dbReference type="ARBA" id="ARBA00022679"/>
    </source>
</evidence>
<organism evidence="30 31">
    <name type="scientific">Wallemia ichthyophaga</name>
    <dbReference type="NCBI Taxonomy" id="245174"/>
    <lineage>
        <taxon>Eukaryota</taxon>
        <taxon>Fungi</taxon>
        <taxon>Dikarya</taxon>
        <taxon>Basidiomycota</taxon>
        <taxon>Wallemiomycotina</taxon>
        <taxon>Wallemiomycetes</taxon>
        <taxon>Wallemiales</taxon>
        <taxon>Wallemiaceae</taxon>
        <taxon>Wallemia</taxon>
    </lineage>
</organism>
<feature type="domain" description="Phosphatidic acid phosphatase type 2/haloperoxidase" evidence="29">
    <location>
        <begin position="539"/>
        <end position="683"/>
    </location>
</feature>
<dbReference type="Gene3D" id="3.40.50.300">
    <property type="entry name" value="P-loop containing nucleotide triphosphate hydrolases"/>
    <property type="match status" value="1"/>
</dbReference>
<feature type="transmembrane region" description="Helical" evidence="28">
    <location>
        <begin position="271"/>
        <end position="289"/>
    </location>
</feature>
<dbReference type="FunFam" id="3.40.50.300:FF:000393">
    <property type="entry name" value="ADP-ribosylation factor-like 2, arl2"/>
    <property type="match status" value="1"/>
</dbReference>
<dbReference type="InterPro" id="IPR000326">
    <property type="entry name" value="PAP2/HPO"/>
</dbReference>
<dbReference type="AlphaFoldDB" id="A0A4T0E4K5"/>
<feature type="transmembrane region" description="Helical" evidence="28">
    <location>
        <begin position="458"/>
        <end position="477"/>
    </location>
</feature>
<evidence type="ECO:0000256" key="19">
    <source>
        <dbReference type="ARBA" id="ARBA00023288"/>
    </source>
</evidence>
<evidence type="ECO:0000256" key="15">
    <source>
        <dbReference type="ARBA" id="ARBA00022842"/>
    </source>
</evidence>
<dbReference type="InterPro" id="IPR027417">
    <property type="entry name" value="P-loop_NTPase"/>
</dbReference>
<keyword evidence="16 28" id="KW-1133">Transmembrane helix</keyword>
<evidence type="ECO:0000256" key="27">
    <source>
        <dbReference type="SAM" id="MobiDB-lite"/>
    </source>
</evidence>
<evidence type="ECO:0000256" key="17">
    <source>
        <dbReference type="ARBA" id="ARBA00023134"/>
    </source>
</evidence>
<proteinExistence type="inferred from homology"/>
<feature type="binding site" evidence="25">
    <location>
        <position position="798"/>
    </location>
    <ligand>
        <name>GTP</name>
        <dbReference type="ChEBI" id="CHEBI:37565"/>
    </ligand>
</feature>
<evidence type="ECO:0000256" key="5">
    <source>
        <dbReference type="ARBA" id="ARBA00010290"/>
    </source>
</evidence>
<dbReference type="GO" id="GO:0006488">
    <property type="term" value="P:dolichol-linked oligosaccharide biosynthetic process"/>
    <property type="evidence" value="ECO:0007669"/>
    <property type="project" value="InterPro"/>
</dbReference>
<evidence type="ECO:0000259" key="29">
    <source>
        <dbReference type="SMART" id="SM00014"/>
    </source>
</evidence>
<evidence type="ECO:0000256" key="1">
    <source>
        <dbReference type="ARBA" id="ARBA00001946"/>
    </source>
</evidence>
<evidence type="ECO:0000256" key="25">
    <source>
        <dbReference type="PIRSR" id="PIRSR606689-1"/>
    </source>
</evidence>
<dbReference type="SUPFAM" id="SSF52540">
    <property type="entry name" value="P-loop containing nucleoside triphosphate hydrolases"/>
    <property type="match status" value="1"/>
</dbReference>
<dbReference type="GO" id="GO:0003924">
    <property type="term" value="F:GTPase activity"/>
    <property type="evidence" value="ECO:0007669"/>
    <property type="project" value="InterPro"/>
</dbReference>
<feature type="transmembrane region" description="Helical" evidence="28">
    <location>
        <begin position="6"/>
        <end position="26"/>
    </location>
</feature>
<feature type="transmembrane region" description="Helical" evidence="28">
    <location>
        <begin position="504"/>
        <end position="524"/>
    </location>
</feature>
<keyword evidence="18 28" id="KW-0472">Membrane</keyword>
<feature type="binding site" evidence="26">
    <location>
        <position position="776"/>
    </location>
    <ligand>
        <name>Mg(2+)</name>
        <dbReference type="ChEBI" id="CHEBI:18420"/>
    </ligand>
</feature>
<dbReference type="InterPro" id="IPR006689">
    <property type="entry name" value="Small_GTPase_ARF/SAR"/>
</dbReference>
<feature type="binding site" evidence="25">
    <location>
        <begin position="854"/>
        <end position="857"/>
    </location>
    <ligand>
        <name>GTP</name>
        <dbReference type="ChEBI" id="CHEBI:37565"/>
    </ligand>
</feature>
<feature type="transmembrane region" description="Helical" evidence="28">
    <location>
        <begin position="668"/>
        <end position="686"/>
    </location>
</feature>
<feature type="transmembrane region" description="Helical" evidence="28">
    <location>
        <begin position="47"/>
        <end position="67"/>
    </location>
</feature>
<evidence type="ECO:0000256" key="8">
    <source>
        <dbReference type="ARBA" id="ARBA00022676"/>
    </source>
</evidence>
<dbReference type="CDD" id="cd04154">
    <property type="entry name" value="Arl2"/>
    <property type="match status" value="1"/>
</dbReference>
<comment type="subcellular location">
    <subcellularLocation>
        <location evidence="2">Endoplasmic reticulum membrane</location>
        <topology evidence="2">Multi-pass membrane protein</topology>
    </subcellularLocation>
</comment>
<dbReference type="PROSITE" id="PS51417">
    <property type="entry name" value="ARF"/>
    <property type="match status" value="1"/>
</dbReference>
<evidence type="ECO:0000256" key="18">
    <source>
        <dbReference type="ARBA" id="ARBA00023136"/>
    </source>
</evidence>
<dbReference type="Gene3D" id="1.20.144.10">
    <property type="entry name" value="Phosphatidic acid phosphatase type 2/haloperoxidase"/>
    <property type="match status" value="1"/>
</dbReference>
<evidence type="ECO:0000256" key="22">
    <source>
        <dbReference type="ARBA" id="ARBA00033238"/>
    </source>
</evidence>
<keyword evidence="17 25" id="KW-0342">GTP-binding</keyword>
<dbReference type="InterPro" id="IPR045873">
    <property type="entry name" value="Arl2"/>
</dbReference>
<feature type="transmembrane region" description="Helical" evidence="28">
    <location>
        <begin position="87"/>
        <end position="106"/>
    </location>
</feature>
<evidence type="ECO:0000256" key="21">
    <source>
        <dbReference type="ARBA" id="ARBA00029567"/>
    </source>
</evidence>
<dbReference type="SUPFAM" id="SSF48317">
    <property type="entry name" value="Acid phosphatase/Vanadium-dependent haloperoxidase"/>
    <property type="match status" value="1"/>
</dbReference>
<feature type="transmembrane region" description="Helical" evidence="28">
    <location>
        <begin position="536"/>
        <end position="560"/>
    </location>
</feature>
<feature type="transmembrane region" description="Helical" evidence="28">
    <location>
        <begin position="159"/>
        <end position="180"/>
    </location>
</feature>
<comment type="caution">
    <text evidence="30">The sequence shown here is derived from an EMBL/GenBank/DDBJ whole genome shotgun (WGS) entry which is preliminary data.</text>
</comment>
<feature type="binding site" evidence="25">
    <location>
        <begin position="752"/>
        <end position="759"/>
    </location>
    <ligand>
        <name>GTP</name>
        <dbReference type="ChEBI" id="CHEBI:37565"/>
    </ligand>
</feature>
<evidence type="ECO:0000256" key="4">
    <source>
        <dbReference type="ARBA" id="ARBA00009317"/>
    </source>
</evidence>
<evidence type="ECO:0000256" key="14">
    <source>
        <dbReference type="ARBA" id="ARBA00022824"/>
    </source>
</evidence>
<keyword evidence="8" id="KW-0328">Glycosyltransferase</keyword>
<evidence type="ECO:0000256" key="13">
    <source>
        <dbReference type="ARBA" id="ARBA00022741"/>
    </source>
</evidence>
<reference evidence="30 31" key="1">
    <citation type="submission" date="2019-03" db="EMBL/GenBank/DDBJ databases">
        <title>Sequencing 23 genomes of Wallemia ichthyophaga.</title>
        <authorList>
            <person name="Gostincar C."/>
        </authorList>
    </citation>
    <scope>NUCLEOTIDE SEQUENCE [LARGE SCALE GENOMIC DNA]</scope>
    <source>
        <strain evidence="30 31">EXF-8621</strain>
    </source>
</reference>
<dbReference type="GO" id="GO:0003975">
    <property type="term" value="F:UDP-N-acetylglucosamine-dolichyl-phosphate N-acetylglucosaminephosphotransferase activity"/>
    <property type="evidence" value="ECO:0007669"/>
    <property type="project" value="UniProtKB-EC"/>
</dbReference>
<dbReference type="Pfam" id="PF00953">
    <property type="entry name" value="Glycos_transf_4"/>
    <property type="match status" value="1"/>
</dbReference>
<protein>
    <recommendedName>
        <fullName evidence="20">ADP-ribosylation factor-like protein 2</fullName>
        <ecNumber evidence="6">2.7.8.15</ecNumber>
    </recommendedName>
    <alternativeName>
        <fullName evidence="21">GlcNAc-1-P transferase</fullName>
    </alternativeName>
    <alternativeName>
        <fullName evidence="22">N-acetylglucosamine-1-phosphate transferase</fullName>
    </alternativeName>
    <alternativeName>
        <fullName evidence="7">UDP-N-acetylglucosamine--dolichyl-phosphate N-acetylglucosaminephosphotransferase</fullName>
    </alternativeName>
</protein>
<evidence type="ECO:0000256" key="3">
    <source>
        <dbReference type="ARBA" id="ARBA00004922"/>
    </source>
</evidence>
<keyword evidence="19" id="KW-0449">Lipoprotein</keyword>
<name>A0A4T0E4K5_WALIC</name>
<dbReference type="GO" id="GO:0046872">
    <property type="term" value="F:metal ion binding"/>
    <property type="evidence" value="ECO:0007669"/>
    <property type="project" value="UniProtKB-KW"/>
</dbReference>
<dbReference type="PANTHER" id="PTHR10571">
    <property type="entry name" value="UDP-N-ACETYLGLUCOSAMINE--DOLICHYL-PHOSPHATE N-ACETYLGLUCOSAMINEPHOSPHOTRANSFERASE"/>
    <property type="match status" value="1"/>
</dbReference>
<dbReference type="Pfam" id="PF00025">
    <property type="entry name" value="Arf"/>
    <property type="match status" value="1"/>
</dbReference>
<dbReference type="CDD" id="cd03390">
    <property type="entry name" value="PAP2_containing_1_like"/>
    <property type="match status" value="1"/>
</dbReference>
<dbReference type="InterPro" id="IPR036938">
    <property type="entry name" value="PAP2/HPO_sf"/>
</dbReference>
<dbReference type="SMART" id="SM00177">
    <property type="entry name" value="ARF"/>
    <property type="match status" value="1"/>
</dbReference>
<keyword evidence="10 28" id="KW-0812">Transmembrane</keyword>
<accession>A0A4T0E4K5</accession>
<keyword evidence="13 25" id="KW-0547">Nucleotide-binding</keyword>
<keyword evidence="12 26" id="KW-0479">Metal-binding</keyword>
<comment type="pathway">
    <text evidence="3">Protein modification; protein glycosylation.</text>
</comment>
<evidence type="ECO:0000313" key="31">
    <source>
        <dbReference type="Proteomes" id="UP000306954"/>
    </source>
</evidence>
<comment type="similarity">
    <text evidence="5">Belongs to the small GTPase superfamily. Arf family.</text>
</comment>
<comment type="cofactor">
    <cofactor evidence="1">
        <name>Mg(2+)</name>
        <dbReference type="ChEBI" id="CHEBI:18420"/>
    </cofactor>
</comment>
<evidence type="ECO:0000256" key="7">
    <source>
        <dbReference type="ARBA" id="ARBA00017659"/>
    </source>
</evidence>
<feature type="region of interest" description="Disordered" evidence="27">
    <location>
        <begin position="917"/>
        <end position="940"/>
    </location>
</feature>
<dbReference type="Pfam" id="PF01569">
    <property type="entry name" value="PAP2"/>
    <property type="match status" value="1"/>
</dbReference>
<dbReference type="CDD" id="cd06855">
    <property type="entry name" value="GT_GPT_euk"/>
    <property type="match status" value="1"/>
</dbReference>
<dbReference type="Proteomes" id="UP000306954">
    <property type="component" value="Unassembled WGS sequence"/>
</dbReference>
<keyword evidence="14" id="KW-0256">Endoplasmic reticulum</keyword>
<comment type="similarity">
    <text evidence="4">Belongs to the glycosyltransferase 4 family.</text>
</comment>